<keyword evidence="1" id="KW-0862">Zinc</keyword>
<name>A0A220MGT7_9BACL</name>
<dbReference type="InterPro" id="IPR006680">
    <property type="entry name" value="Amidohydro-rel"/>
</dbReference>
<dbReference type="Gene3D" id="3.20.20.140">
    <property type="entry name" value="Metal-dependent hydrolases"/>
    <property type="match status" value="1"/>
</dbReference>
<evidence type="ECO:0000313" key="6">
    <source>
        <dbReference type="Proteomes" id="UP000197781"/>
    </source>
</evidence>
<feature type="binding site" description="via carbamate group" evidence="1">
    <location>
        <position position="165"/>
    </location>
    <ligand>
        <name>Zn(2+)</name>
        <dbReference type="ChEBI" id="CHEBI:29105"/>
        <label>1</label>
    </ligand>
</feature>
<dbReference type="SUPFAM" id="SSF51338">
    <property type="entry name" value="Composite domain of metallo-dependent hydrolases"/>
    <property type="match status" value="1"/>
</dbReference>
<dbReference type="EMBL" id="CP018145">
    <property type="protein sequence ID" value="ASJ54019.1"/>
    <property type="molecule type" value="Genomic_DNA"/>
</dbReference>
<dbReference type="KEGG" id="bfm:BP422_10980"/>
<dbReference type="PANTHER" id="PTHR42717">
    <property type="entry name" value="DIHYDROOROTASE-RELATED"/>
    <property type="match status" value="1"/>
</dbReference>
<dbReference type="InterPro" id="IPR020043">
    <property type="entry name" value="Deacetylase_Atu3266-like"/>
</dbReference>
<dbReference type="GO" id="GO:0046872">
    <property type="term" value="F:metal ion binding"/>
    <property type="evidence" value="ECO:0007669"/>
    <property type="project" value="UniProtKB-KW"/>
</dbReference>
<dbReference type="Gene3D" id="2.30.40.10">
    <property type="entry name" value="Urease, subunit C, domain 1"/>
    <property type="match status" value="1"/>
</dbReference>
<feature type="binding site" evidence="1">
    <location>
        <position position="221"/>
    </location>
    <ligand>
        <name>Zn(2+)</name>
        <dbReference type="ChEBI" id="CHEBI:29105"/>
        <label>2</label>
    </ligand>
</feature>
<sequence>MKVDLLIRNGRVIDPSQNLNGHYDLAIREGRIVGLYEKGKTTDAQGMNLEGKETVDAEGYVVTPGLIDLHAHVFPTKTSLGVAADRVGVEQGVTTVVDAGSVGLWSFDAFLEEAVYPSVTRVLAFLNISGDGLCTGGGELADMSRLTPREAAALIRKQPIVRGIKARMSGSVVKQNGIQPLLVAKEAAREAGVPMMVHIGNAPPKLTEILPLLDRGDVVTHAFHGKKGGMFDERGELIPEAQDALGRGVLLDIGHGEASFSFQTLRHAQAQGIMPHVISTDVHQRNIDGPIHSLTHTLTKFLAMGYSLDEVIAASTLAPARILGLENEIGTLKVGACADVSILQIKKEPTMLTDSEQETLETKERVVAYQAITSGKVLTCK</sequence>
<dbReference type="PANTHER" id="PTHR42717:SF1">
    <property type="entry name" value="IMIDAZOLONEPROPIONASE AND RELATED AMIDOHYDROLASES"/>
    <property type="match status" value="1"/>
</dbReference>
<protein>
    <submittedName>
        <fullName evidence="5">Dihydroorotase</fullName>
    </submittedName>
</protein>
<dbReference type="Proteomes" id="UP000197781">
    <property type="component" value="Chromosome"/>
</dbReference>
<gene>
    <name evidence="5" type="ORF">BP422_10980</name>
</gene>
<feature type="binding site" evidence="1">
    <location>
        <position position="72"/>
    </location>
    <ligand>
        <name>Zn(2+)</name>
        <dbReference type="ChEBI" id="CHEBI:29105"/>
        <label>1</label>
    </ligand>
</feature>
<organism evidence="5 6">
    <name type="scientific">Brevibacillus formosus</name>
    <dbReference type="NCBI Taxonomy" id="54913"/>
    <lineage>
        <taxon>Bacteria</taxon>
        <taxon>Bacillati</taxon>
        <taxon>Bacillota</taxon>
        <taxon>Bacilli</taxon>
        <taxon>Bacillales</taxon>
        <taxon>Paenibacillaceae</taxon>
        <taxon>Brevibacillus</taxon>
    </lineage>
</organism>
<dbReference type="AlphaFoldDB" id="A0A220MGT7"/>
<evidence type="ECO:0000259" key="4">
    <source>
        <dbReference type="Pfam" id="PF01979"/>
    </source>
</evidence>
<evidence type="ECO:0000256" key="1">
    <source>
        <dbReference type="PIRSR" id="PIRSR039004-1"/>
    </source>
</evidence>
<dbReference type="GO" id="GO:0019213">
    <property type="term" value="F:deacetylase activity"/>
    <property type="evidence" value="ECO:0007669"/>
    <property type="project" value="InterPro"/>
</dbReference>
<feature type="site" description="Transition state stabilizer" evidence="3">
    <location>
        <position position="167"/>
    </location>
</feature>
<dbReference type="PIRSF" id="PIRSF039004">
    <property type="entry name" value="ADE_EF_0837"/>
    <property type="match status" value="1"/>
</dbReference>
<accession>A0A220MGT7</accession>
<feature type="domain" description="Amidohydrolase-related" evidence="4">
    <location>
        <begin position="299"/>
        <end position="346"/>
    </location>
</feature>
<dbReference type="InterPro" id="IPR032466">
    <property type="entry name" value="Metal_Hydrolase"/>
</dbReference>
<dbReference type="GO" id="GO:0016810">
    <property type="term" value="F:hydrolase activity, acting on carbon-nitrogen (but not peptide) bonds"/>
    <property type="evidence" value="ECO:0007669"/>
    <property type="project" value="InterPro"/>
</dbReference>
<evidence type="ECO:0000256" key="3">
    <source>
        <dbReference type="PIRSR" id="PIRSR039004-3"/>
    </source>
</evidence>
<keyword evidence="1" id="KW-0479">Metal-binding</keyword>
<feature type="modified residue" description="N6-carboxylysine" evidence="2">
    <location>
        <position position="165"/>
    </location>
</feature>
<feature type="binding site" evidence="1">
    <location>
        <position position="198"/>
    </location>
    <ligand>
        <name>Zn(2+)</name>
        <dbReference type="ChEBI" id="CHEBI:29105"/>
        <label>2</label>
    </ligand>
</feature>
<evidence type="ECO:0000256" key="2">
    <source>
        <dbReference type="PIRSR" id="PIRSR039004-2"/>
    </source>
</evidence>
<dbReference type="RefSeq" id="WP_088907808.1">
    <property type="nucleotide sequence ID" value="NZ_CP018145.1"/>
</dbReference>
<feature type="binding site" evidence="1">
    <location>
        <position position="70"/>
    </location>
    <ligand>
        <name>Zn(2+)</name>
        <dbReference type="ChEBI" id="CHEBI:29105"/>
        <label>1</label>
    </ligand>
</feature>
<dbReference type="InterPro" id="IPR011059">
    <property type="entry name" value="Metal-dep_hydrolase_composite"/>
</dbReference>
<dbReference type="SUPFAM" id="SSF51556">
    <property type="entry name" value="Metallo-dependent hydrolases"/>
    <property type="match status" value="1"/>
</dbReference>
<dbReference type="NCBIfam" id="NF006689">
    <property type="entry name" value="PRK09237.1"/>
    <property type="match status" value="1"/>
</dbReference>
<dbReference type="Pfam" id="PF01979">
    <property type="entry name" value="Amidohydro_1"/>
    <property type="match status" value="1"/>
</dbReference>
<evidence type="ECO:0000313" key="5">
    <source>
        <dbReference type="EMBL" id="ASJ54019.1"/>
    </source>
</evidence>
<reference evidence="5 6" key="1">
    <citation type="submission" date="2016-11" db="EMBL/GenBank/DDBJ databases">
        <authorList>
            <person name="Jaros S."/>
            <person name="Januszkiewicz K."/>
            <person name="Wedrychowicz H."/>
        </authorList>
    </citation>
    <scope>NUCLEOTIDE SEQUENCE [LARGE SCALE GENOMIC DNA]</scope>
    <source>
        <strain evidence="5 6">NF2</strain>
    </source>
</reference>
<proteinExistence type="predicted"/>
<feature type="binding site" evidence="1">
    <location>
        <position position="281"/>
    </location>
    <ligand>
        <name>Zn(2+)</name>
        <dbReference type="ChEBI" id="CHEBI:29105"/>
        <label>1</label>
    </ligand>
</feature>
<feature type="binding site" description="via carbamate group" evidence="1">
    <location>
        <position position="165"/>
    </location>
    <ligand>
        <name>Zn(2+)</name>
        <dbReference type="ChEBI" id="CHEBI:29105"/>
        <label>2</label>
    </ligand>
</feature>